<accession>A0A382HEI9</accession>
<dbReference type="AlphaFoldDB" id="A0A382HEI9"/>
<organism evidence="1">
    <name type="scientific">marine metagenome</name>
    <dbReference type="NCBI Taxonomy" id="408172"/>
    <lineage>
        <taxon>unclassified sequences</taxon>
        <taxon>metagenomes</taxon>
        <taxon>ecological metagenomes</taxon>
    </lineage>
</organism>
<feature type="non-terminal residue" evidence="1">
    <location>
        <position position="100"/>
    </location>
</feature>
<reference evidence="1" key="1">
    <citation type="submission" date="2018-05" db="EMBL/GenBank/DDBJ databases">
        <authorList>
            <person name="Lanie J.A."/>
            <person name="Ng W.-L."/>
            <person name="Kazmierczak K.M."/>
            <person name="Andrzejewski T.M."/>
            <person name="Davidsen T.M."/>
            <person name="Wayne K.J."/>
            <person name="Tettelin H."/>
            <person name="Glass J.I."/>
            <person name="Rusch D."/>
            <person name="Podicherti R."/>
            <person name="Tsui H.-C.T."/>
            <person name="Winkler M.E."/>
        </authorList>
    </citation>
    <scope>NUCLEOTIDE SEQUENCE</scope>
</reference>
<evidence type="ECO:0000313" key="1">
    <source>
        <dbReference type="EMBL" id="SVB85754.1"/>
    </source>
</evidence>
<proteinExistence type="predicted"/>
<dbReference type="EMBL" id="UINC01060830">
    <property type="protein sequence ID" value="SVB85754.1"/>
    <property type="molecule type" value="Genomic_DNA"/>
</dbReference>
<sequence>MISRMARASAGTIGLMVSRYRLIAGFFLLHGCGVTYQLPIPPDTALVHAAREIQATPAREPVSVSLNAAERRVAEIEQQLQPATRELCFNLRERASTDCR</sequence>
<name>A0A382HEI9_9ZZZZ</name>
<protein>
    <submittedName>
        <fullName evidence="1">Uncharacterized protein</fullName>
    </submittedName>
</protein>
<gene>
    <name evidence="1" type="ORF">METZ01_LOCUS238608</name>
</gene>